<evidence type="ECO:0000313" key="1">
    <source>
        <dbReference type="EMBL" id="MDG0811520.1"/>
    </source>
</evidence>
<keyword evidence="2" id="KW-1185">Reference proteome</keyword>
<dbReference type="SUPFAM" id="SSF56399">
    <property type="entry name" value="ADP-ribosylation"/>
    <property type="match status" value="1"/>
</dbReference>
<protein>
    <recommendedName>
        <fullName evidence="3">DUF3990 domain-containing protein</fullName>
    </recommendedName>
</protein>
<reference evidence="1" key="1">
    <citation type="submission" date="2022-10" db="EMBL/GenBank/DDBJ databases">
        <title>Comparative genomic analysis of Cohnella hashimotonis sp. nov., isolated from the International Space Station.</title>
        <authorList>
            <person name="Simpson A."/>
            <person name="Venkateswaran K."/>
        </authorList>
    </citation>
    <scope>NUCLEOTIDE SEQUENCE</scope>
    <source>
        <strain evidence="1">DSM 28161</strain>
    </source>
</reference>
<dbReference type="EMBL" id="JAPDIA010000007">
    <property type="protein sequence ID" value="MDG0811520.1"/>
    <property type="molecule type" value="Genomic_DNA"/>
</dbReference>
<dbReference type="AlphaFoldDB" id="A0A9X4KV98"/>
<proteinExistence type="predicted"/>
<evidence type="ECO:0008006" key="3">
    <source>
        <dbReference type="Google" id="ProtNLM"/>
    </source>
</evidence>
<evidence type="ECO:0000313" key="2">
    <source>
        <dbReference type="Proteomes" id="UP001153404"/>
    </source>
</evidence>
<gene>
    <name evidence="1" type="ORF">OMP40_20710</name>
</gene>
<name>A0A9X4KV98_9BACL</name>
<dbReference type="RefSeq" id="WP_277534186.1">
    <property type="nucleotide sequence ID" value="NZ_JAPDIA010000007.1"/>
</dbReference>
<dbReference type="Proteomes" id="UP001153404">
    <property type="component" value="Unassembled WGS sequence"/>
</dbReference>
<comment type="caution">
    <text evidence="1">The sequence shown here is derived from an EMBL/GenBank/DDBJ whole genome shotgun (WGS) entry which is preliminary data.</text>
</comment>
<accession>A0A9X4KV98</accession>
<organism evidence="1 2">
    <name type="scientific">Cohnella rhizosphaerae</name>
    <dbReference type="NCBI Taxonomy" id="1457232"/>
    <lineage>
        <taxon>Bacteria</taxon>
        <taxon>Bacillati</taxon>
        <taxon>Bacillota</taxon>
        <taxon>Bacilli</taxon>
        <taxon>Bacillales</taxon>
        <taxon>Paenibacillaceae</taxon>
        <taxon>Cohnella</taxon>
    </lineage>
</organism>
<sequence length="208" mass="23651">MMYSNLPNFVLGFHGCDKTVADQILLHNDKMRSSDNDYDWLGPGIYFWENNPQRAIDYAQMLKDSPGRSRKPIQEPASVGAIIDLGHCLNLLEQSSLDVLKRGYEILKIKFENLGAPMPVNKYGTGNESKDLLRRYLDCAVIQAVHEYNKETGQNPYDSVRGVFFEGRELYPGAGFKEKNHIQICVLNPNCIKGYFKPMEPVEGFEIP</sequence>